<feature type="compositionally biased region" description="Polar residues" evidence="1">
    <location>
        <begin position="300"/>
        <end position="315"/>
    </location>
</feature>
<feature type="compositionally biased region" description="Low complexity" evidence="1">
    <location>
        <begin position="175"/>
        <end position="184"/>
    </location>
</feature>
<name>A0AAE0BKV8_9CHLO</name>
<feature type="region of interest" description="Disordered" evidence="1">
    <location>
        <begin position="175"/>
        <end position="329"/>
    </location>
</feature>
<feature type="region of interest" description="Disordered" evidence="1">
    <location>
        <begin position="106"/>
        <end position="135"/>
    </location>
</feature>
<reference evidence="2 3" key="1">
    <citation type="journal article" date="2015" name="Genome Biol. Evol.">
        <title>Comparative Genomics of a Bacterivorous Green Alga Reveals Evolutionary Causalities and Consequences of Phago-Mixotrophic Mode of Nutrition.</title>
        <authorList>
            <person name="Burns J.A."/>
            <person name="Paasch A."/>
            <person name="Narechania A."/>
            <person name="Kim E."/>
        </authorList>
    </citation>
    <scope>NUCLEOTIDE SEQUENCE [LARGE SCALE GENOMIC DNA]</scope>
    <source>
        <strain evidence="2 3">PLY_AMNH</strain>
    </source>
</reference>
<feature type="compositionally biased region" description="Basic and acidic residues" evidence="1">
    <location>
        <begin position="247"/>
        <end position="264"/>
    </location>
</feature>
<feature type="compositionally biased region" description="Polar residues" evidence="1">
    <location>
        <begin position="276"/>
        <end position="285"/>
    </location>
</feature>
<dbReference type="EMBL" id="LGRX02034420">
    <property type="protein sequence ID" value="KAK3237855.1"/>
    <property type="molecule type" value="Genomic_DNA"/>
</dbReference>
<gene>
    <name evidence="2" type="ORF">CYMTET_52100</name>
</gene>
<protein>
    <submittedName>
        <fullName evidence="2">Uncharacterized protein</fullName>
    </submittedName>
</protein>
<feature type="compositionally biased region" description="Basic and acidic residues" evidence="1">
    <location>
        <begin position="289"/>
        <end position="299"/>
    </location>
</feature>
<keyword evidence="3" id="KW-1185">Reference proteome</keyword>
<proteinExistence type="predicted"/>
<accession>A0AAE0BKV8</accession>
<sequence>MQKVRRALRKSPEAAKALVDKMWERTHRRIRSGSRALEEYADRANQLAEKRRIAREPQDRREEHRRMALWHLLSHDGRQQAPEPLGISSSDLDAPWRELSPAEQLEAIATSSPGSSPGTKPWKKEGMRRAAARSSTSLCTLNTELVTIPGTTGDVGLPGAWCSLHAVHQYRTRKLGPSPLGISPSSPPQLDGSTPKGTPPQHAADAPTTPGGSLEGPSDRAQPSLEVAEETSTPSSLCFTQQMTTVKTHEAEDKPPRLDSHPIVDDPGTMGEDSSPDSLCYTQQMAAAETHEARSEENHPSSYQLALDPSTSSSRQSDEGPLDCSGTTHVSLTTSATTHASPIASGTTHVSPTVSTAHVSPMCIGFANTSSAIAHACCLPCHTSVPFARN</sequence>
<evidence type="ECO:0000313" key="2">
    <source>
        <dbReference type="EMBL" id="KAK3237855.1"/>
    </source>
</evidence>
<organism evidence="2 3">
    <name type="scientific">Cymbomonas tetramitiformis</name>
    <dbReference type="NCBI Taxonomy" id="36881"/>
    <lineage>
        <taxon>Eukaryota</taxon>
        <taxon>Viridiplantae</taxon>
        <taxon>Chlorophyta</taxon>
        <taxon>Pyramimonadophyceae</taxon>
        <taxon>Pyramimonadales</taxon>
        <taxon>Pyramimonadaceae</taxon>
        <taxon>Cymbomonas</taxon>
    </lineage>
</organism>
<comment type="caution">
    <text evidence="2">The sequence shown here is derived from an EMBL/GenBank/DDBJ whole genome shotgun (WGS) entry which is preliminary data.</text>
</comment>
<feature type="compositionally biased region" description="Polar residues" evidence="1">
    <location>
        <begin position="230"/>
        <end position="246"/>
    </location>
</feature>
<dbReference type="AlphaFoldDB" id="A0AAE0BKV8"/>
<feature type="compositionally biased region" description="Low complexity" evidence="1">
    <location>
        <begin position="110"/>
        <end position="119"/>
    </location>
</feature>
<evidence type="ECO:0000313" key="3">
    <source>
        <dbReference type="Proteomes" id="UP001190700"/>
    </source>
</evidence>
<evidence type="ECO:0000256" key="1">
    <source>
        <dbReference type="SAM" id="MobiDB-lite"/>
    </source>
</evidence>
<dbReference type="Proteomes" id="UP001190700">
    <property type="component" value="Unassembled WGS sequence"/>
</dbReference>